<dbReference type="Pfam" id="PF09956">
    <property type="entry name" value="Phage_cement_2"/>
    <property type="match status" value="1"/>
</dbReference>
<name>A0AAU8B689_9CAUD</name>
<evidence type="ECO:0008006" key="2">
    <source>
        <dbReference type="Google" id="ProtNLM"/>
    </source>
</evidence>
<sequence>MNAKYWQKGEVLDYTPEEAVGNGAVVSLGTRIGIAGSDIAAGELGHVHVVGVFELDKAGGETISMGTAVYYDAANDCVTAVASATTGEGEAAETTNNIPAGYAAADAAKDSATVLVKLLG</sequence>
<protein>
    <recommendedName>
        <fullName evidence="2">DUF2190 family protein</fullName>
    </recommendedName>
</protein>
<organism evidence="1">
    <name type="scientific">Dulem virus 34</name>
    <dbReference type="NCBI Taxonomy" id="3145752"/>
    <lineage>
        <taxon>Viruses</taxon>
        <taxon>Duplodnaviria</taxon>
        <taxon>Heunggongvirae</taxon>
        <taxon>Uroviricota</taxon>
        <taxon>Caudoviricetes</taxon>
    </lineage>
</organism>
<accession>A0AAU8B689</accession>
<dbReference type="InterPro" id="IPR011231">
    <property type="entry name" value="Phage_VT1-Sakai_H0018"/>
</dbReference>
<proteinExistence type="predicted"/>
<evidence type="ECO:0000313" key="1">
    <source>
        <dbReference type="EMBL" id="XCD07438.1"/>
    </source>
</evidence>
<reference evidence="1" key="1">
    <citation type="submission" date="2024-03" db="EMBL/GenBank/DDBJ databases">
        <title>Diverse circular DNA viruses in blood, oral, and fecal samples of captive lemurs.</title>
        <authorList>
            <person name="Paietta E.N."/>
            <person name="Kraberger S."/>
            <person name="Lund M.C."/>
            <person name="Custer J.M."/>
            <person name="Vargas K.M."/>
            <person name="Ehmke E.E."/>
            <person name="Yoder A.D."/>
            <person name="Varsani A."/>
        </authorList>
    </citation>
    <scope>NUCLEOTIDE SEQUENCE</scope>
    <source>
        <strain evidence="1">Duke_28FF_219</strain>
    </source>
</reference>
<dbReference type="EMBL" id="PP511788">
    <property type="protein sequence ID" value="XCD07438.1"/>
    <property type="molecule type" value="Genomic_DNA"/>
</dbReference>